<dbReference type="OrthoDB" id="1028014at2759"/>
<dbReference type="SUPFAM" id="SSF82199">
    <property type="entry name" value="SET domain"/>
    <property type="match status" value="1"/>
</dbReference>
<dbReference type="PROSITE" id="PS50280">
    <property type="entry name" value="SET"/>
    <property type="match status" value="1"/>
</dbReference>
<dbReference type="InterPro" id="IPR001214">
    <property type="entry name" value="SET_dom"/>
</dbReference>
<feature type="region of interest" description="Disordered" evidence="1">
    <location>
        <begin position="1"/>
        <end position="31"/>
    </location>
</feature>
<dbReference type="Gene3D" id="2.170.270.10">
    <property type="entry name" value="SET domain"/>
    <property type="match status" value="1"/>
</dbReference>
<dbReference type="Pfam" id="PF00856">
    <property type="entry name" value="SET"/>
    <property type="match status" value="1"/>
</dbReference>
<dbReference type="InterPro" id="IPR046341">
    <property type="entry name" value="SET_dom_sf"/>
</dbReference>
<dbReference type="Gene3D" id="1.25.40.10">
    <property type="entry name" value="Tetratricopeptide repeat domain"/>
    <property type="match status" value="1"/>
</dbReference>
<evidence type="ECO:0000313" key="3">
    <source>
        <dbReference type="EMBL" id="CAI4216109.1"/>
    </source>
</evidence>
<evidence type="ECO:0000256" key="1">
    <source>
        <dbReference type="SAM" id="MobiDB-lite"/>
    </source>
</evidence>
<dbReference type="InterPro" id="IPR019734">
    <property type="entry name" value="TPR_rpt"/>
</dbReference>
<dbReference type="SUPFAM" id="SSF48452">
    <property type="entry name" value="TPR-like"/>
    <property type="match status" value="1"/>
</dbReference>
<dbReference type="Proteomes" id="UP000838763">
    <property type="component" value="Unassembled WGS sequence"/>
</dbReference>
<name>A0A9P1H3P2_9PEZI</name>
<sequence length="637" mass="71214">MANDQPAETPRDDDLRLQAQALSGKAPPRKAPRDILVETHNSHVQKQVGKPKATNLVKKPILALAYPASYKPVAELEKMRLSELLVETHHEGKILILRTVTPPYQGAGTVVIVEDEHGDADKMGIYNQSERSILSIIPEGSVVAVKEPYYKYNGQDDYMICVDHPSDIIYLKFDDAIIPEKFQLGEGETDTAADWKSAGDKAFLTKSYPISVLCYTRALETDDTNDAAFRTDLYAKRAGANLIMKHYDSSISDAKEAMTGKETDWKLHFTAGRAAYALRDFARCKEFYELALKTKPDNPAVQQELENCLERIKEETEGVFNFKTWPAVHGRGLFATRDIKAGETVFCEKAVCVPNEFNLDHNSAALFANLVRTCHDNPSLHAKVLDLHAGSYKRSEHESDIVDGVPVVDVFLLESIRRKNCFSGPRISDAMWQRRWSARRDGMSRGLWATAAYANHSCVPNTNRSFIGDFLISTATMDIPAGAEITHIYVAPRAIYPLRQQQFRNWGFNCECELCATEAKSSAENQEKRTKTLAELELLLRKKKPTQFQPDASIRPIESLAASSRERRGGQVVQGGKRGITTFEVVKALKFASDAYAALGEEDLAKEYIEAARIGYKTLSGFDDHFAHVRASPNSWI</sequence>
<keyword evidence="4" id="KW-1185">Reference proteome</keyword>
<gene>
    <name evidence="3" type="ORF">PPNO1_LOCUS5772</name>
</gene>
<organism evidence="3 4">
    <name type="scientific">Parascedosporium putredinis</name>
    <dbReference type="NCBI Taxonomy" id="1442378"/>
    <lineage>
        <taxon>Eukaryota</taxon>
        <taxon>Fungi</taxon>
        <taxon>Dikarya</taxon>
        <taxon>Ascomycota</taxon>
        <taxon>Pezizomycotina</taxon>
        <taxon>Sordariomycetes</taxon>
        <taxon>Hypocreomycetidae</taxon>
        <taxon>Microascales</taxon>
        <taxon>Microascaceae</taxon>
        <taxon>Parascedosporium</taxon>
    </lineage>
</organism>
<feature type="domain" description="SET" evidence="2">
    <location>
        <begin position="317"/>
        <end position="490"/>
    </location>
</feature>
<dbReference type="PANTHER" id="PTHR47643:SF2">
    <property type="entry name" value="TPR DOMAIN PROTEIN (AFU_ORTHOLOGUE AFUA_5G12710)"/>
    <property type="match status" value="1"/>
</dbReference>
<evidence type="ECO:0000259" key="2">
    <source>
        <dbReference type="PROSITE" id="PS50280"/>
    </source>
</evidence>
<dbReference type="EMBL" id="CALLCH030000015">
    <property type="protein sequence ID" value="CAI4216109.1"/>
    <property type="molecule type" value="Genomic_DNA"/>
</dbReference>
<dbReference type="InterPro" id="IPR053209">
    <property type="entry name" value="Gramillin-biosynth_MTr"/>
</dbReference>
<evidence type="ECO:0000313" key="4">
    <source>
        <dbReference type="Proteomes" id="UP000838763"/>
    </source>
</evidence>
<accession>A0A9P1H3P2</accession>
<comment type="caution">
    <text evidence="3">The sequence shown here is derived from an EMBL/GenBank/DDBJ whole genome shotgun (WGS) entry which is preliminary data.</text>
</comment>
<dbReference type="InterPro" id="IPR011990">
    <property type="entry name" value="TPR-like_helical_dom_sf"/>
</dbReference>
<protein>
    <recommendedName>
        <fullName evidence="2">SET domain-containing protein</fullName>
    </recommendedName>
</protein>
<dbReference type="SMART" id="SM00028">
    <property type="entry name" value="TPR"/>
    <property type="match status" value="2"/>
</dbReference>
<proteinExistence type="predicted"/>
<dbReference type="AlphaFoldDB" id="A0A9P1H3P2"/>
<reference evidence="3" key="1">
    <citation type="submission" date="2022-11" db="EMBL/GenBank/DDBJ databases">
        <authorList>
            <person name="Scott C."/>
            <person name="Bruce N."/>
        </authorList>
    </citation>
    <scope>NUCLEOTIDE SEQUENCE</scope>
</reference>
<dbReference type="PANTHER" id="PTHR47643">
    <property type="entry name" value="TPR DOMAIN PROTEIN (AFU_ORTHOLOGUE AFUA_5G12710)"/>
    <property type="match status" value="1"/>
</dbReference>